<dbReference type="GO" id="GO:0019706">
    <property type="term" value="F:protein-cysteine S-palmitoyltransferase activity"/>
    <property type="evidence" value="ECO:0007669"/>
    <property type="project" value="UniProtKB-EC"/>
</dbReference>
<evidence type="ECO:0000256" key="5">
    <source>
        <dbReference type="ARBA" id="ARBA00023136"/>
    </source>
</evidence>
<accession>A0A0R3PM52</accession>
<protein>
    <recommendedName>
        <fullName evidence="10">Palmitoyltransferase</fullName>
        <ecNumber evidence="10">2.3.1.225</ecNumber>
    </recommendedName>
</protein>
<dbReference type="Proteomes" id="UP000267027">
    <property type="component" value="Unassembled WGS sequence"/>
</dbReference>
<dbReference type="EMBL" id="UYYA01003904">
    <property type="protein sequence ID" value="VDM57495.1"/>
    <property type="molecule type" value="Genomic_DNA"/>
</dbReference>
<comment type="subcellular location">
    <subcellularLocation>
        <location evidence="1">Endomembrane system</location>
        <topology evidence="1">Multi-pass membrane protein</topology>
    </subcellularLocation>
</comment>
<keyword evidence="3 10" id="KW-0812">Transmembrane</keyword>
<keyword evidence="14" id="KW-1185">Reference proteome</keyword>
<evidence type="ECO:0000313" key="14">
    <source>
        <dbReference type="Proteomes" id="UP000267027"/>
    </source>
</evidence>
<feature type="compositionally biased region" description="Basic and acidic residues" evidence="11">
    <location>
        <begin position="11"/>
        <end position="25"/>
    </location>
</feature>
<keyword evidence="7" id="KW-0449">Lipoprotein</keyword>
<proteinExistence type="inferred from homology"/>
<feature type="region of interest" description="Disordered" evidence="11">
    <location>
        <begin position="1"/>
        <end position="84"/>
    </location>
</feature>
<dbReference type="Pfam" id="PF01529">
    <property type="entry name" value="DHHC"/>
    <property type="match status" value="1"/>
</dbReference>
<dbReference type="GO" id="GO:0005794">
    <property type="term" value="C:Golgi apparatus"/>
    <property type="evidence" value="ECO:0007669"/>
    <property type="project" value="TreeGrafter"/>
</dbReference>
<keyword evidence="6" id="KW-0564">Palmitate</keyword>
<evidence type="ECO:0000259" key="12">
    <source>
        <dbReference type="Pfam" id="PF01529"/>
    </source>
</evidence>
<evidence type="ECO:0000256" key="9">
    <source>
        <dbReference type="ARBA" id="ARBA00048048"/>
    </source>
</evidence>
<dbReference type="InterPro" id="IPR001594">
    <property type="entry name" value="Palmitoyltrfase_DHHC"/>
</dbReference>
<evidence type="ECO:0000256" key="4">
    <source>
        <dbReference type="ARBA" id="ARBA00022989"/>
    </source>
</evidence>
<evidence type="ECO:0000256" key="11">
    <source>
        <dbReference type="SAM" id="MobiDB-lite"/>
    </source>
</evidence>
<evidence type="ECO:0000256" key="7">
    <source>
        <dbReference type="ARBA" id="ARBA00023288"/>
    </source>
</evidence>
<evidence type="ECO:0000256" key="3">
    <source>
        <dbReference type="ARBA" id="ARBA00022692"/>
    </source>
</evidence>
<dbReference type="WBParaSite" id="ACOC_0000590901-mRNA-1">
    <property type="protein sequence ID" value="ACOC_0000590901-mRNA-1"/>
    <property type="gene ID" value="ACOC_0000590901"/>
</dbReference>
<comment type="similarity">
    <text evidence="10">Belongs to the DHHC palmitoyltransferase family.</text>
</comment>
<comment type="domain">
    <text evidence="10">The DHHC domain is required for palmitoyltransferase activity.</text>
</comment>
<dbReference type="AlphaFoldDB" id="A0A0R3PM52"/>
<dbReference type="PROSITE" id="PS50216">
    <property type="entry name" value="DHHC"/>
    <property type="match status" value="1"/>
</dbReference>
<feature type="domain" description="Palmitoyltransferase DHHC" evidence="12">
    <location>
        <begin position="177"/>
        <end position="266"/>
    </location>
</feature>
<sequence length="328" mass="36964">MLLDETAEETIGLRDSEMTEMDIREIPPSTSTSNISAAGVCDAKPSPSSTSDSNVVRVVSESSPPETSTVAEHPQRLSGRKWKHHPGRNSAPFLYFEVSPVLPGLAAFLSLIMMISLLKTSFSDPGIIPRASDMEVAERSRQYFHEIISNPDYNPNSNILPDQPRMKQVIINGQVVRLKYCFTCRFFRPPRSSHCSVCDNCVLNFDHHCPWVGNCIGQRNYRHFYFFIVFLAMLIVCIFGCSLAHLMILSRTDQFLSAIKGTFNNKRMSQQVINPYAFKSIFRNCCWRLCMAESPSLLDSRGAISSDPVFRIRLPTSGYVNEVSDETK</sequence>
<gene>
    <name evidence="13" type="ORF">ACOC_LOCUS5910</name>
</gene>
<reference evidence="15" key="1">
    <citation type="submission" date="2017-02" db="UniProtKB">
        <authorList>
            <consortium name="WormBaseParasite"/>
        </authorList>
    </citation>
    <scope>IDENTIFICATION</scope>
</reference>
<dbReference type="OrthoDB" id="4096362at2759"/>
<evidence type="ECO:0000256" key="2">
    <source>
        <dbReference type="ARBA" id="ARBA00022679"/>
    </source>
</evidence>
<feature type="compositionally biased region" description="Low complexity" evidence="11">
    <location>
        <begin position="53"/>
        <end position="70"/>
    </location>
</feature>
<evidence type="ECO:0000313" key="13">
    <source>
        <dbReference type="EMBL" id="VDM57495.1"/>
    </source>
</evidence>
<dbReference type="GO" id="GO:0006612">
    <property type="term" value="P:protein targeting to membrane"/>
    <property type="evidence" value="ECO:0007669"/>
    <property type="project" value="TreeGrafter"/>
</dbReference>
<dbReference type="EC" id="2.3.1.225" evidence="10"/>
<keyword evidence="5 10" id="KW-0472">Membrane</keyword>
<name>A0A0R3PM52_ANGCS</name>
<dbReference type="OMA" id="SEMTEMD"/>
<dbReference type="STRING" id="334426.A0A0R3PM52"/>
<keyword evidence="8 10" id="KW-0012">Acyltransferase</keyword>
<dbReference type="PANTHER" id="PTHR22883">
    <property type="entry name" value="ZINC FINGER DHHC DOMAIN CONTAINING PROTEIN"/>
    <property type="match status" value="1"/>
</dbReference>
<dbReference type="InterPro" id="IPR039859">
    <property type="entry name" value="PFA4/ZDH16/20/ERF2-like"/>
</dbReference>
<dbReference type="GO" id="GO:0005783">
    <property type="term" value="C:endoplasmic reticulum"/>
    <property type="evidence" value="ECO:0007669"/>
    <property type="project" value="TreeGrafter"/>
</dbReference>
<keyword evidence="4 10" id="KW-1133">Transmembrane helix</keyword>
<evidence type="ECO:0000256" key="1">
    <source>
        <dbReference type="ARBA" id="ARBA00004127"/>
    </source>
</evidence>
<evidence type="ECO:0000256" key="8">
    <source>
        <dbReference type="ARBA" id="ARBA00023315"/>
    </source>
</evidence>
<keyword evidence="2 10" id="KW-0808">Transferase</keyword>
<feature type="transmembrane region" description="Helical" evidence="10">
    <location>
        <begin position="224"/>
        <end position="248"/>
    </location>
</feature>
<evidence type="ECO:0000256" key="10">
    <source>
        <dbReference type="RuleBase" id="RU079119"/>
    </source>
</evidence>
<organism evidence="15">
    <name type="scientific">Angiostrongylus costaricensis</name>
    <name type="common">Nematode worm</name>
    <dbReference type="NCBI Taxonomy" id="334426"/>
    <lineage>
        <taxon>Eukaryota</taxon>
        <taxon>Metazoa</taxon>
        <taxon>Ecdysozoa</taxon>
        <taxon>Nematoda</taxon>
        <taxon>Chromadorea</taxon>
        <taxon>Rhabditida</taxon>
        <taxon>Rhabditina</taxon>
        <taxon>Rhabditomorpha</taxon>
        <taxon>Strongyloidea</taxon>
        <taxon>Metastrongylidae</taxon>
        <taxon>Angiostrongylus</taxon>
    </lineage>
</organism>
<dbReference type="PANTHER" id="PTHR22883:SF43">
    <property type="entry name" value="PALMITOYLTRANSFERASE APP"/>
    <property type="match status" value="1"/>
</dbReference>
<evidence type="ECO:0000313" key="15">
    <source>
        <dbReference type="WBParaSite" id="ACOC_0000590901-mRNA-1"/>
    </source>
</evidence>
<feature type="transmembrane region" description="Helical" evidence="10">
    <location>
        <begin position="93"/>
        <end position="118"/>
    </location>
</feature>
<comment type="catalytic activity">
    <reaction evidence="9 10">
        <text>L-cysteinyl-[protein] + hexadecanoyl-CoA = S-hexadecanoyl-L-cysteinyl-[protein] + CoA</text>
        <dbReference type="Rhea" id="RHEA:36683"/>
        <dbReference type="Rhea" id="RHEA-COMP:10131"/>
        <dbReference type="Rhea" id="RHEA-COMP:11032"/>
        <dbReference type="ChEBI" id="CHEBI:29950"/>
        <dbReference type="ChEBI" id="CHEBI:57287"/>
        <dbReference type="ChEBI" id="CHEBI:57379"/>
        <dbReference type="ChEBI" id="CHEBI:74151"/>
        <dbReference type="EC" id="2.3.1.225"/>
    </reaction>
</comment>
<reference evidence="13 14" key="2">
    <citation type="submission" date="2018-11" db="EMBL/GenBank/DDBJ databases">
        <authorList>
            <consortium name="Pathogen Informatics"/>
        </authorList>
    </citation>
    <scope>NUCLEOTIDE SEQUENCE [LARGE SCALE GENOMIC DNA]</scope>
    <source>
        <strain evidence="13 14">Costa Rica</strain>
    </source>
</reference>
<evidence type="ECO:0000256" key="6">
    <source>
        <dbReference type="ARBA" id="ARBA00023139"/>
    </source>
</evidence>